<dbReference type="EMBL" id="OV725083">
    <property type="protein sequence ID" value="CAH1407197.1"/>
    <property type="molecule type" value="Genomic_DNA"/>
</dbReference>
<proteinExistence type="predicted"/>
<feature type="compositionally biased region" description="Basic and acidic residues" evidence="1">
    <location>
        <begin position="15"/>
        <end position="53"/>
    </location>
</feature>
<feature type="region of interest" description="Disordered" evidence="1">
    <location>
        <begin position="1"/>
        <end position="103"/>
    </location>
</feature>
<dbReference type="AlphaFoldDB" id="A0A9P0HT17"/>
<evidence type="ECO:0000313" key="3">
    <source>
        <dbReference type="Proteomes" id="UP001152798"/>
    </source>
</evidence>
<gene>
    <name evidence="2" type="ORF">NEZAVI_LOCUS14978</name>
</gene>
<dbReference type="Proteomes" id="UP001152798">
    <property type="component" value="Chromosome 7"/>
</dbReference>
<organism evidence="2 3">
    <name type="scientific">Nezara viridula</name>
    <name type="common">Southern green stink bug</name>
    <name type="synonym">Cimex viridulus</name>
    <dbReference type="NCBI Taxonomy" id="85310"/>
    <lineage>
        <taxon>Eukaryota</taxon>
        <taxon>Metazoa</taxon>
        <taxon>Ecdysozoa</taxon>
        <taxon>Arthropoda</taxon>
        <taxon>Hexapoda</taxon>
        <taxon>Insecta</taxon>
        <taxon>Pterygota</taxon>
        <taxon>Neoptera</taxon>
        <taxon>Paraneoptera</taxon>
        <taxon>Hemiptera</taxon>
        <taxon>Heteroptera</taxon>
        <taxon>Panheteroptera</taxon>
        <taxon>Pentatomomorpha</taxon>
        <taxon>Pentatomoidea</taxon>
        <taxon>Pentatomidae</taxon>
        <taxon>Pentatominae</taxon>
        <taxon>Nezara</taxon>
    </lineage>
</organism>
<name>A0A9P0HT17_NEZVI</name>
<sequence length="119" mass="13774">MEGRAAARPALSRPVHRETCPRRDGRPDHPDRELRGGDRLHEEEEVRVPRESESPLQPRRSPRWRRRADGEVVLSPGPEEAVQRQRGSGARTRQSRALPRADTQVFVLESQDRFHQRGF</sequence>
<keyword evidence="3" id="KW-1185">Reference proteome</keyword>
<reference evidence="2" key="1">
    <citation type="submission" date="2022-01" db="EMBL/GenBank/DDBJ databases">
        <authorList>
            <person name="King R."/>
        </authorList>
    </citation>
    <scope>NUCLEOTIDE SEQUENCE</scope>
</reference>
<accession>A0A9P0HT17</accession>
<evidence type="ECO:0000256" key="1">
    <source>
        <dbReference type="SAM" id="MobiDB-lite"/>
    </source>
</evidence>
<protein>
    <submittedName>
        <fullName evidence="2">Uncharacterized protein</fullName>
    </submittedName>
</protein>
<evidence type="ECO:0000313" key="2">
    <source>
        <dbReference type="EMBL" id="CAH1407197.1"/>
    </source>
</evidence>